<feature type="domain" description="C2" evidence="3">
    <location>
        <begin position="72"/>
        <end position="197"/>
    </location>
</feature>
<comment type="caution">
    <text evidence="4">The sequence shown here is derived from an EMBL/GenBank/DDBJ whole genome shotgun (WGS) entry which is preliminary data.</text>
</comment>
<dbReference type="EMBL" id="JARBDR010000918">
    <property type="protein sequence ID" value="KAJ8301187.1"/>
    <property type="molecule type" value="Genomic_DNA"/>
</dbReference>
<dbReference type="Proteomes" id="UP001217089">
    <property type="component" value="Unassembled WGS sequence"/>
</dbReference>
<dbReference type="InterPro" id="IPR010734">
    <property type="entry name" value="Copine_C"/>
</dbReference>
<organism evidence="4 5">
    <name type="scientific">Tegillarca granosa</name>
    <name type="common">Malaysian cockle</name>
    <name type="synonym">Anadara granosa</name>
    <dbReference type="NCBI Taxonomy" id="220873"/>
    <lineage>
        <taxon>Eukaryota</taxon>
        <taxon>Metazoa</taxon>
        <taxon>Spiralia</taxon>
        <taxon>Lophotrochozoa</taxon>
        <taxon>Mollusca</taxon>
        <taxon>Bivalvia</taxon>
        <taxon>Autobranchia</taxon>
        <taxon>Pteriomorphia</taxon>
        <taxon>Arcoida</taxon>
        <taxon>Arcoidea</taxon>
        <taxon>Arcidae</taxon>
        <taxon>Tegillarca</taxon>
    </lineage>
</organism>
<dbReference type="SUPFAM" id="SSF53300">
    <property type="entry name" value="vWA-like"/>
    <property type="match status" value="1"/>
</dbReference>
<dbReference type="CDD" id="cd04047">
    <property type="entry name" value="C2B_Copine"/>
    <property type="match status" value="1"/>
</dbReference>
<accession>A0ABQ9EBC2</accession>
<dbReference type="Pfam" id="PF00168">
    <property type="entry name" value="C2"/>
    <property type="match status" value="1"/>
</dbReference>
<reference evidence="4 5" key="1">
    <citation type="submission" date="2022-12" db="EMBL/GenBank/DDBJ databases">
        <title>Chromosome-level genome of Tegillarca granosa.</title>
        <authorList>
            <person name="Kim J."/>
        </authorList>
    </citation>
    <scope>NUCLEOTIDE SEQUENCE [LARGE SCALE GENOMIC DNA]</scope>
    <source>
        <strain evidence="4">Teg-2019</strain>
        <tissue evidence="4">Adductor muscle</tissue>
    </source>
</reference>
<dbReference type="SMART" id="SM00239">
    <property type="entry name" value="C2"/>
    <property type="match status" value="1"/>
</dbReference>
<dbReference type="Gene3D" id="2.60.40.150">
    <property type="entry name" value="C2 domain"/>
    <property type="match status" value="1"/>
</dbReference>
<dbReference type="InterPro" id="IPR037768">
    <property type="entry name" value="C2B_Copine"/>
</dbReference>
<comment type="similarity">
    <text evidence="1">Belongs to the copine family.</text>
</comment>
<dbReference type="SMART" id="SM00327">
    <property type="entry name" value="VWA"/>
    <property type="match status" value="1"/>
</dbReference>
<evidence type="ECO:0000256" key="2">
    <source>
        <dbReference type="ARBA" id="ARBA00022737"/>
    </source>
</evidence>
<evidence type="ECO:0000259" key="3">
    <source>
        <dbReference type="PROSITE" id="PS50004"/>
    </source>
</evidence>
<dbReference type="InterPro" id="IPR000008">
    <property type="entry name" value="C2_dom"/>
</dbReference>
<proteinExistence type="inferred from homology"/>
<evidence type="ECO:0000313" key="5">
    <source>
        <dbReference type="Proteomes" id="UP001217089"/>
    </source>
</evidence>
<dbReference type="PANTHER" id="PTHR10857:SF106">
    <property type="entry name" value="C2 DOMAIN-CONTAINING PROTEIN"/>
    <property type="match status" value="1"/>
</dbReference>
<protein>
    <recommendedName>
        <fullName evidence="3">C2 domain-containing protein</fullName>
    </recommendedName>
</protein>
<gene>
    <name evidence="4" type="ORF">KUTeg_020174</name>
</gene>
<dbReference type="InterPro" id="IPR045052">
    <property type="entry name" value="Copine"/>
</dbReference>
<evidence type="ECO:0000256" key="1">
    <source>
        <dbReference type="ARBA" id="ARBA00009048"/>
    </source>
</evidence>
<keyword evidence="2" id="KW-0677">Repeat</keyword>
<name>A0ABQ9EBC2_TEGGR</name>
<dbReference type="PROSITE" id="PS50004">
    <property type="entry name" value="C2"/>
    <property type="match status" value="1"/>
</dbReference>
<dbReference type="PANTHER" id="PTHR10857">
    <property type="entry name" value="COPINE"/>
    <property type="match status" value="1"/>
</dbReference>
<dbReference type="InterPro" id="IPR036465">
    <property type="entry name" value="vWFA_dom_sf"/>
</dbReference>
<dbReference type="InterPro" id="IPR002035">
    <property type="entry name" value="VWF_A"/>
</dbReference>
<dbReference type="InterPro" id="IPR035892">
    <property type="entry name" value="C2_domain_sf"/>
</dbReference>
<keyword evidence="5" id="KW-1185">Reference proteome</keyword>
<dbReference type="Pfam" id="PF07002">
    <property type="entry name" value="Copine"/>
    <property type="match status" value="2"/>
</dbReference>
<dbReference type="SUPFAM" id="SSF49562">
    <property type="entry name" value="C2 domain (Calcium/lipid-binding domain, CaLB)"/>
    <property type="match status" value="1"/>
</dbReference>
<evidence type="ECO:0000313" key="4">
    <source>
        <dbReference type="EMBL" id="KAJ8301187.1"/>
    </source>
</evidence>
<sequence length="756" mass="84596">MADVSSFQPGTGVAPATLVEISVSCRMCIVCRRTRNKTMERGMMLTLKARTYQNMIFLVERSAHWEKWCHLDQSLLRDYFMPEELSSCKEQVHFQFCAHKLDKKDFFGKSDPFLTFYRANEDGTWTVVHRTEVIKKTLNPTWRPFVIPVRSLNNGDYDRSIKVECYDWDADGGHDFIGEFTTTLRELSRGPGERNVFECFNPKKKEKKGAKYQNSGTVELMSCKIEKVYSFLDYVRGGTQLHCTFAVDFTASNGDPKSPSSLHYMNPYQPNPYATALRAVGNIIQDYDTDKLFPALGFGARLPPNGIVSHEFALNGNPSNPYCTGIEGVLEAYNKALYSVQLYGPTNFAPVVNHVARFASAKRDGNDYFILLIITDGIITDMPQTCEAIVNAASLPMSIIIIGVGDADFEVPVQPSILAINHHPFCQSVQPSILAINHHPFCQSVQPSILAINIHPFCQSVQPSILAINHHPFCQSVQPSILAINHHPFCQSVQPSILAINHHPFCQSVQPSILAINHHPFCQSVQPSILAINHHPFCQSVQPSILAINHHPFCQSVQLSILAINHHPVCQSVQPSILAINHHPFCQSVQPSILAINHHPFCQSVQPSILAINHHPFCQSVQPSILAINHHPFCQSVQPSILAINHHPFCQSVQPSILAINHHPFSMDVLDGDDVRLSSRGKYAERDIVQFVPMRDFTGRAGENPATVQARLAKEVLEEIPDQFLSYMKSRNIKPKPPLQRQLTIQSIASLPASEQ</sequence>